<dbReference type="Gene3D" id="3.40.50.300">
    <property type="entry name" value="P-loop containing nucleotide triphosphate hydrolases"/>
    <property type="match status" value="3"/>
</dbReference>
<dbReference type="InterPro" id="IPR049468">
    <property type="entry name" value="Restrct_endonuc-II-like_dom"/>
</dbReference>
<proteinExistence type="predicted"/>
<feature type="domain" description="DNA2/NAM7 helicase helicase" evidence="3">
    <location>
        <begin position="1327"/>
        <end position="1368"/>
    </location>
</feature>
<dbReference type="InterPro" id="IPR011335">
    <property type="entry name" value="Restrct_endonuc-II-like"/>
</dbReference>
<dbReference type="CDD" id="cd18808">
    <property type="entry name" value="SF1_C_Upf1"/>
    <property type="match status" value="1"/>
</dbReference>
<dbReference type="RefSeq" id="WP_068881348.1">
    <property type="nucleotide sequence ID" value="NZ_LNTU01000010.1"/>
</dbReference>
<dbReference type="EMBL" id="LNTU01000010">
    <property type="protein sequence ID" value="KXF77867.1"/>
    <property type="molecule type" value="Genomic_DNA"/>
</dbReference>
<dbReference type="STRING" id="1494590.ATN84_25205"/>
<dbReference type="PANTHER" id="PTHR10887:SF495">
    <property type="entry name" value="HELICASE SENATAXIN ISOFORM X1-RELATED"/>
    <property type="match status" value="1"/>
</dbReference>
<dbReference type="InterPro" id="IPR041677">
    <property type="entry name" value="DNA2/NAM7_AAA_11"/>
</dbReference>
<dbReference type="Pfam" id="PF11784">
    <property type="entry name" value="DUF3320"/>
    <property type="match status" value="1"/>
</dbReference>
<dbReference type="InterPro" id="IPR047187">
    <property type="entry name" value="SF1_C_Upf1"/>
</dbReference>
<evidence type="ECO:0000256" key="1">
    <source>
        <dbReference type="SAM" id="MobiDB-lite"/>
    </source>
</evidence>
<feature type="domain" description="DUF3320" evidence="2">
    <location>
        <begin position="1838"/>
        <end position="1887"/>
    </location>
</feature>
<keyword evidence="6" id="KW-0547">Nucleotide-binding</keyword>
<dbReference type="SUPFAM" id="SSF52540">
    <property type="entry name" value="P-loop containing nucleoside triphosphate hydrolases"/>
    <property type="match status" value="1"/>
</dbReference>
<protein>
    <submittedName>
        <fullName evidence="6">DNA helicase</fullName>
    </submittedName>
</protein>
<keyword evidence="6" id="KW-0067">ATP-binding</keyword>
<evidence type="ECO:0000259" key="4">
    <source>
        <dbReference type="Pfam" id="PF13087"/>
    </source>
</evidence>
<dbReference type="FunFam" id="3.40.960.10:FF:000002">
    <property type="entry name" value="DNA helicase related protein"/>
    <property type="match status" value="1"/>
</dbReference>
<evidence type="ECO:0000259" key="5">
    <source>
        <dbReference type="Pfam" id="PF18741"/>
    </source>
</evidence>
<sequence>MQFSEMSGTENQEVSKPDNPAIVADIAACFTYASYQNAIPVIRSISVENNTDRHFENCRIELTASPAFLRPKSWIVDRLVPGDRLVLADRKVEFDPGYLSGLNEAERGEITLRIASGGQTLDERRLPVRLLARDEWGGVADMVQLLPAFVMPNDPGVATVLRMAAERLNAHGHSGGLDGYQSNNPQRAYMLAAAVYSAIAGIGLHYAEPPASFEDRGQKIRRPSTVAEERLATCLDTTLLFAAGLEAAGLNPVILMFEGHAAVGVWLAKRTFAHAVEPDQMEVRKALASRELIVFETTGVTHRPAMTFESALRALDSRLGVEEAHAFVAAIDVRRSRSGGIMPLASHEPFRRNVQEDDSAPVADLPLPSAPSFTEMPAETVEVKPTNAAGRIDRWQKKLLDLTLRNRLLNFPDSKKTIPFLCTDVAYLEDRLANGAAIRIISLPEQNPLGERDAALYRDVHGRDLQRGFAAEALLRDELPSPLDVRQLEARLIDLYRQVRNDFAEGGANTLFLAVGFLRWKKKPEDERSYRAPLLLVPVKLERRSASSRFTIRFHEDEPRFNATLLQFLERDFDLSLPQFSGDLPLDDNGIDVPRVFSLMRQAIRDVPGMEVVDETALSTFSFAKFLMWKDLVERTDALRENRVVRHLIDTPEQAFHQGSGETTFRDERELDQAYAPADIICLLPSDSSQTAASLAAAEGRDFVIVGPPGTGKSQTIANMIANCLAVGKTVLFVAEKTAALDVVYRRLRAHGLGNHCVELHSNKADRRHFLGQLKAAWEHGGRNDASEWIAINERLRLRRDELNAYVGALHQRYSNGWTPYLALGIALKAAEAPAPSLSWLERDAHDSQTLRELEDLASELGLVFGSVERQPALDLINVNEWSSGWQDGAMAAAQSLLNAIELLVDSANGLVARLGLKPQERLSRIELQALLSLARVLQKSRGHDVSIVFDRDFPRCAEALESLASSINAYREAERGAAATYSAAVVRELEADVLDRQWREASASFWPNAMLGKRKVQKLLQSYAEQGSVDPERDLPFLRRMKDCLSAIDQNLLNGKPLPVGGLTTDVGAVAAVLEIARELRATIPLPGRDQEETRTTLRILAPCLRAFVQDDVVRHAGDRLLAAVDGMKEAQRRFSTIAGRDRLFEKDVVDLATLRDKLDALIGARHLLRDWSAWCRIRNQAMQANLSSLVEQLETGAIRPDETRAAFRLGYARWWLPKVLDADPVLRNFRRFQHENAISEFRDIDDLVRSHATSRVISAIAHGLPPVQNVPRNSELGLLRYQMELQRPSQSIRDMISKMPQSFSKLAPCMLMSPLSIAQYLPPNQALFDVVIFDEASQITTWDAVGAIARARQTIIVGDPKQLPPTNFFGRNEEEEDVADHEKDLESILDEAKAAGIPTRDLRWHYRSRSESLIAFSNHHYYQNRLVTFPSPVVEDRAVHLRKVPAGVYDRGKSRTNRPEADAVVREAISRMKTWLKLPETDRPTLGVITFNAQQQSLILDLLDAARRDEPELEWFFAEERVEPTIVKNLENVQGDERDVILFSITFWKDAAGKLTMDFGALNRDGGERRLNVAVTRARQELVVFSGFTADQIDPTRTKALAVHHLKTFLDYAERGPVALPAADIGSVGGFESPFEEAVAAQLERRGWRIVPQVGISGFRIDFGIRHPDLAGTFLAGIECDGATYHRSATARDRDKVREQVLRGLGWDILRVWSTDWWFDATGCAERLHGSLEALLEESRARRTAERAIVATRWDMGHEVEGTEEDRIDDVTTTVEPIVLQPVAFESERVSLGAGPLSRELQTPEMSPAPTLAGDKTSNEREYKVTDLSSFRAEPDQFFEFGYRDTLRRMIETVIETESPLRADILAQRISRAHGWLRTGPKIRERIDLHLRRYETTKESSGEFIWKAGSVSKIMPYRQPASEEARRSIADIPLAELASVVSDNPDLLDQPDPARDLARLLGVERLAAVSRARLDEAIDLARSHASTTQTPE</sequence>
<feature type="domain" description="DNA2/NAM7 helicase helicase" evidence="3">
    <location>
        <begin position="687"/>
        <end position="750"/>
    </location>
</feature>
<evidence type="ECO:0000259" key="3">
    <source>
        <dbReference type="Pfam" id="PF13086"/>
    </source>
</evidence>
<dbReference type="InterPro" id="IPR025103">
    <property type="entry name" value="DUF4011"/>
</dbReference>
<organism evidence="6 7">
    <name type="scientific">Paramesorhizobium deserti</name>
    <dbReference type="NCBI Taxonomy" id="1494590"/>
    <lineage>
        <taxon>Bacteria</taxon>
        <taxon>Pseudomonadati</taxon>
        <taxon>Pseudomonadota</taxon>
        <taxon>Alphaproteobacteria</taxon>
        <taxon>Hyphomicrobiales</taxon>
        <taxon>Phyllobacteriaceae</taxon>
        <taxon>Paramesorhizobium</taxon>
    </lineage>
</organism>
<feature type="region of interest" description="Disordered" evidence="1">
    <location>
        <begin position="1798"/>
        <end position="1822"/>
    </location>
</feature>
<evidence type="ECO:0000313" key="7">
    <source>
        <dbReference type="Proteomes" id="UP000070107"/>
    </source>
</evidence>
<dbReference type="Proteomes" id="UP000070107">
    <property type="component" value="Unassembled WGS sequence"/>
</dbReference>
<comment type="caution">
    <text evidence="6">The sequence shown here is derived from an EMBL/GenBank/DDBJ whole genome shotgun (WGS) entry which is preliminary data.</text>
</comment>
<accession>A0A135HXD2</accession>
<dbReference type="Pfam" id="PF13087">
    <property type="entry name" value="AAA_12"/>
    <property type="match status" value="1"/>
</dbReference>
<evidence type="ECO:0000259" key="2">
    <source>
        <dbReference type="Pfam" id="PF11784"/>
    </source>
</evidence>
<evidence type="ECO:0000313" key="6">
    <source>
        <dbReference type="EMBL" id="KXF77867.1"/>
    </source>
</evidence>
<dbReference type="InterPro" id="IPR027417">
    <property type="entry name" value="P-loop_NTPase"/>
</dbReference>
<dbReference type="OrthoDB" id="9757917at2"/>
<keyword evidence="6" id="KW-0378">Hydrolase</keyword>
<name>A0A135HXD2_9HYPH</name>
<dbReference type="Gene3D" id="3.40.960.10">
    <property type="entry name" value="VSR Endonuclease"/>
    <property type="match status" value="1"/>
</dbReference>
<dbReference type="Pfam" id="PF18741">
    <property type="entry name" value="MTES_1575"/>
    <property type="match status" value="1"/>
</dbReference>
<dbReference type="Pfam" id="PF13195">
    <property type="entry name" value="DUF4011"/>
    <property type="match status" value="1"/>
</dbReference>
<dbReference type="PANTHER" id="PTHR10887">
    <property type="entry name" value="DNA2/NAM7 HELICASE FAMILY"/>
    <property type="match status" value="1"/>
</dbReference>
<keyword evidence="7" id="KW-1185">Reference proteome</keyword>
<dbReference type="SUPFAM" id="SSF52980">
    <property type="entry name" value="Restriction endonuclease-like"/>
    <property type="match status" value="1"/>
</dbReference>
<dbReference type="InterPro" id="IPR041679">
    <property type="entry name" value="DNA2/NAM7-like_C"/>
</dbReference>
<reference evidence="6 7" key="1">
    <citation type="submission" date="2015-11" db="EMBL/GenBank/DDBJ databases">
        <title>Draft genome sequence of Paramesorhizobium deserti A-3-E, a strain highly resistant to diverse beta-lactam antibiotics.</title>
        <authorList>
            <person name="Lv R."/>
            <person name="Yang X."/>
            <person name="Fang N."/>
            <person name="Guo J."/>
            <person name="Luo X."/>
            <person name="Peng F."/>
            <person name="Yang R."/>
            <person name="Cui Y."/>
            <person name="Fang C."/>
            <person name="Song Y."/>
        </authorList>
    </citation>
    <scope>NUCLEOTIDE SEQUENCE [LARGE SCALE GENOMIC DNA]</scope>
    <source>
        <strain evidence="6 7">A-3-E</strain>
    </source>
</reference>
<feature type="domain" description="Restriction endonuclease type II-like" evidence="5">
    <location>
        <begin position="1637"/>
        <end position="1732"/>
    </location>
</feature>
<keyword evidence="6" id="KW-0347">Helicase</keyword>
<gene>
    <name evidence="6" type="ORF">ATN84_25205</name>
</gene>
<dbReference type="InterPro" id="IPR045055">
    <property type="entry name" value="DNA2/NAM7-like"/>
</dbReference>
<dbReference type="InterPro" id="IPR021754">
    <property type="entry name" value="DUF3320"/>
</dbReference>
<feature type="domain" description="DNA2/NAM7 helicase-like C-terminal" evidence="4">
    <location>
        <begin position="1391"/>
        <end position="1587"/>
    </location>
</feature>
<dbReference type="GO" id="GO:0004386">
    <property type="term" value="F:helicase activity"/>
    <property type="evidence" value="ECO:0007669"/>
    <property type="project" value="UniProtKB-KW"/>
</dbReference>
<dbReference type="Pfam" id="PF13086">
    <property type="entry name" value="AAA_11"/>
    <property type="match status" value="2"/>
</dbReference>
<dbReference type="FunFam" id="3.40.50.300:FF:002063">
    <property type="entry name" value="DNA helicase related protein"/>
    <property type="match status" value="1"/>
</dbReference>